<evidence type="ECO:0000313" key="1">
    <source>
        <dbReference type="EMBL" id="JAH09429.1"/>
    </source>
</evidence>
<sequence length="75" mass="8699">MLCSQTCSLCIIVCFRGGNDKAISIPDHTLACSFKQQYTVHCCYGAWREFFKKGKQHALSYILKTCWFKKHHSNH</sequence>
<reference evidence="1" key="1">
    <citation type="submission" date="2014-11" db="EMBL/GenBank/DDBJ databases">
        <authorList>
            <person name="Amaro Gonzalez C."/>
        </authorList>
    </citation>
    <scope>NUCLEOTIDE SEQUENCE</scope>
</reference>
<organism evidence="1">
    <name type="scientific">Anguilla anguilla</name>
    <name type="common">European freshwater eel</name>
    <name type="synonym">Muraena anguilla</name>
    <dbReference type="NCBI Taxonomy" id="7936"/>
    <lineage>
        <taxon>Eukaryota</taxon>
        <taxon>Metazoa</taxon>
        <taxon>Chordata</taxon>
        <taxon>Craniata</taxon>
        <taxon>Vertebrata</taxon>
        <taxon>Euteleostomi</taxon>
        <taxon>Actinopterygii</taxon>
        <taxon>Neopterygii</taxon>
        <taxon>Teleostei</taxon>
        <taxon>Anguilliformes</taxon>
        <taxon>Anguillidae</taxon>
        <taxon>Anguilla</taxon>
    </lineage>
</organism>
<accession>A0A0E9PY64</accession>
<reference evidence="1" key="2">
    <citation type="journal article" date="2015" name="Fish Shellfish Immunol.">
        <title>Early steps in the European eel (Anguilla anguilla)-Vibrio vulnificus interaction in the gills: Role of the RtxA13 toxin.</title>
        <authorList>
            <person name="Callol A."/>
            <person name="Pajuelo D."/>
            <person name="Ebbesson L."/>
            <person name="Teles M."/>
            <person name="MacKenzie S."/>
            <person name="Amaro C."/>
        </authorList>
    </citation>
    <scope>NUCLEOTIDE SEQUENCE</scope>
</reference>
<proteinExistence type="predicted"/>
<dbReference type="AlphaFoldDB" id="A0A0E9PY64"/>
<name>A0A0E9PY64_ANGAN</name>
<dbReference type="EMBL" id="GBXM01099148">
    <property type="protein sequence ID" value="JAH09429.1"/>
    <property type="molecule type" value="Transcribed_RNA"/>
</dbReference>
<protein>
    <submittedName>
        <fullName evidence="1">Uncharacterized protein</fullName>
    </submittedName>
</protein>